<dbReference type="GeneID" id="85461189"/>
<sequence length="163" mass="19127">MLHRLTFKTHLGAHRITSNFGHSIHTSLRLAAQRKMRSTTVDHNSGYTASTDEWQVKKIQGHSDIDGAIYYHMAWKPTWEPEDRLQHMLPVLVDWNELHGYSSSRRLPLRRYDPTLEHWSGEVTGRKEVDSMTFYKIKWQVTTEPAANLENAHSLVKKYWDDL</sequence>
<dbReference type="Proteomes" id="UP001224890">
    <property type="component" value="Unassembled WGS sequence"/>
</dbReference>
<evidence type="ECO:0000313" key="3">
    <source>
        <dbReference type="Proteomes" id="UP001224890"/>
    </source>
</evidence>
<name>A0AAJ0EKK4_9PEZI</name>
<reference evidence="2" key="1">
    <citation type="submission" date="2021-06" db="EMBL/GenBank/DDBJ databases">
        <title>Comparative genomics, transcriptomics and evolutionary studies reveal genomic signatures of adaptation to plant cell wall in hemibiotrophic fungi.</title>
        <authorList>
            <consortium name="DOE Joint Genome Institute"/>
            <person name="Baroncelli R."/>
            <person name="Diaz J.F."/>
            <person name="Benocci T."/>
            <person name="Peng M."/>
            <person name="Battaglia E."/>
            <person name="Haridas S."/>
            <person name="Andreopoulos W."/>
            <person name="Labutti K."/>
            <person name="Pangilinan J."/>
            <person name="Floch G.L."/>
            <person name="Makela M.R."/>
            <person name="Henrissat B."/>
            <person name="Grigoriev I.V."/>
            <person name="Crouch J.A."/>
            <person name="De Vries R.P."/>
            <person name="Sukno S.A."/>
            <person name="Thon M.R."/>
        </authorList>
    </citation>
    <scope>NUCLEOTIDE SEQUENCE</scope>
    <source>
        <strain evidence="2">CBS 193.32</strain>
    </source>
</reference>
<evidence type="ECO:0000256" key="1">
    <source>
        <dbReference type="ARBA" id="ARBA00011353"/>
    </source>
</evidence>
<dbReference type="RefSeq" id="XP_060421314.1">
    <property type="nucleotide sequence ID" value="XM_060576663.1"/>
</dbReference>
<keyword evidence="3" id="KW-1185">Reference proteome</keyword>
<dbReference type="SUPFAM" id="SSF54160">
    <property type="entry name" value="Chromo domain-like"/>
    <property type="match status" value="1"/>
</dbReference>
<evidence type="ECO:0008006" key="4">
    <source>
        <dbReference type="Google" id="ProtNLM"/>
    </source>
</evidence>
<dbReference type="EMBL" id="JAHMHR010000155">
    <property type="protein sequence ID" value="KAK1656550.1"/>
    <property type="molecule type" value="Genomic_DNA"/>
</dbReference>
<protein>
    <recommendedName>
        <fullName evidence="4">Chromo domain-containing protein</fullName>
    </recommendedName>
</protein>
<proteinExistence type="predicted"/>
<accession>A0AAJ0EKK4</accession>
<dbReference type="InterPro" id="IPR016197">
    <property type="entry name" value="Chromo-like_dom_sf"/>
</dbReference>
<gene>
    <name evidence="2" type="ORF">BDP55DRAFT_688674</name>
</gene>
<evidence type="ECO:0000313" key="2">
    <source>
        <dbReference type="EMBL" id="KAK1656550.1"/>
    </source>
</evidence>
<dbReference type="AlphaFoldDB" id="A0AAJ0EKK4"/>
<comment type="caution">
    <text evidence="2">The sequence shown here is derived from an EMBL/GenBank/DDBJ whole genome shotgun (WGS) entry which is preliminary data.</text>
</comment>
<dbReference type="CDD" id="cd00024">
    <property type="entry name" value="CD_CSD"/>
    <property type="match status" value="2"/>
</dbReference>
<comment type="subunit">
    <text evidence="1">Component of the NuA4 histone acetyltransferase complex.</text>
</comment>
<organism evidence="2 3">
    <name type="scientific">Colletotrichum godetiae</name>
    <dbReference type="NCBI Taxonomy" id="1209918"/>
    <lineage>
        <taxon>Eukaryota</taxon>
        <taxon>Fungi</taxon>
        <taxon>Dikarya</taxon>
        <taxon>Ascomycota</taxon>
        <taxon>Pezizomycotina</taxon>
        <taxon>Sordariomycetes</taxon>
        <taxon>Hypocreomycetidae</taxon>
        <taxon>Glomerellales</taxon>
        <taxon>Glomerellaceae</taxon>
        <taxon>Colletotrichum</taxon>
        <taxon>Colletotrichum acutatum species complex</taxon>
    </lineage>
</organism>